<gene>
    <name evidence="2" type="ORF">C453_08973</name>
</gene>
<evidence type="ECO:0000313" key="3">
    <source>
        <dbReference type="Proteomes" id="UP000011612"/>
    </source>
</evidence>
<organism evidence="2 3">
    <name type="scientific">Haloferax elongans ATCC BAA-1513</name>
    <dbReference type="NCBI Taxonomy" id="1230453"/>
    <lineage>
        <taxon>Archaea</taxon>
        <taxon>Methanobacteriati</taxon>
        <taxon>Methanobacteriota</taxon>
        <taxon>Stenosarchaea group</taxon>
        <taxon>Halobacteria</taxon>
        <taxon>Halobacteriales</taxon>
        <taxon>Haloferacaceae</taxon>
        <taxon>Haloferax</taxon>
    </lineage>
</organism>
<dbReference type="EMBL" id="AOLK01000015">
    <property type="protein sequence ID" value="ELZ85936.1"/>
    <property type="molecule type" value="Genomic_DNA"/>
</dbReference>
<sequence length="80" mass="8707">MAEVSARDALRYATEDEMVKLYVVVSGGWLLLFVAEFAFNRLTVGVMSFVGVVAFLAGVLATFAGLVGIAYKLLRETRTD</sequence>
<dbReference type="PATRIC" id="fig|1230453.4.peg.1756"/>
<protein>
    <submittedName>
        <fullName evidence="2">Uncharacterized protein</fullName>
    </submittedName>
</protein>
<proteinExistence type="predicted"/>
<dbReference type="AlphaFoldDB" id="M0HN49"/>
<keyword evidence="3" id="KW-1185">Reference proteome</keyword>
<feature type="transmembrane region" description="Helical" evidence="1">
    <location>
        <begin position="45"/>
        <end position="71"/>
    </location>
</feature>
<dbReference type="OrthoDB" id="271713at2157"/>
<comment type="caution">
    <text evidence="2">The sequence shown here is derived from an EMBL/GenBank/DDBJ whole genome shotgun (WGS) entry which is preliminary data.</text>
</comment>
<feature type="transmembrane region" description="Helical" evidence="1">
    <location>
        <begin position="21"/>
        <end position="39"/>
    </location>
</feature>
<evidence type="ECO:0000313" key="2">
    <source>
        <dbReference type="EMBL" id="ELZ85936.1"/>
    </source>
</evidence>
<keyword evidence="1" id="KW-0472">Membrane</keyword>
<accession>M0HN49</accession>
<evidence type="ECO:0000256" key="1">
    <source>
        <dbReference type="SAM" id="Phobius"/>
    </source>
</evidence>
<name>M0HN49_HALEO</name>
<dbReference type="Proteomes" id="UP000011612">
    <property type="component" value="Unassembled WGS sequence"/>
</dbReference>
<keyword evidence="1" id="KW-0812">Transmembrane</keyword>
<reference evidence="2 3" key="1">
    <citation type="journal article" date="2014" name="PLoS Genet.">
        <title>Phylogenetically driven sequencing of extremely halophilic archaea reveals strategies for static and dynamic osmo-response.</title>
        <authorList>
            <person name="Becker E.A."/>
            <person name="Seitzer P.M."/>
            <person name="Tritt A."/>
            <person name="Larsen D."/>
            <person name="Krusor M."/>
            <person name="Yao A.I."/>
            <person name="Wu D."/>
            <person name="Madern D."/>
            <person name="Eisen J.A."/>
            <person name="Darling A.E."/>
            <person name="Facciotti M.T."/>
        </authorList>
    </citation>
    <scope>NUCLEOTIDE SEQUENCE [LARGE SCALE GENOMIC DNA]</scope>
    <source>
        <strain evidence="2 3">ATCC BAA-1513</strain>
    </source>
</reference>
<dbReference type="RefSeq" id="WP_008323959.1">
    <property type="nucleotide sequence ID" value="NZ_AOLK01000015.1"/>
</dbReference>
<keyword evidence="1" id="KW-1133">Transmembrane helix</keyword>